<dbReference type="SUPFAM" id="SSF47413">
    <property type="entry name" value="lambda repressor-like DNA-binding domains"/>
    <property type="match status" value="1"/>
</dbReference>
<dbReference type="InterPro" id="IPR052345">
    <property type="entry name" value="Rad_response_metalloprotease"/>
</dbReference>
<reference evidence="3 4" key="1">
    <citation type="submission" date="2011-10" db="EMBL/GenBank/DDBJ databases">
        <title>The Improved High-Quality Draft genome of Leptonema illini DSM 21528.</title>
        <authorList>
            <consortium name="US DOE Joint Genome Institute (JGI-PGF)"/>
            <person name="Lucas S."/>
            <person name="Copeland A."/>
            <person name="Lapidus A."/>
            <person name="Glavina del Rio T."/>
            <person name="Dalin E."/>
            <person name="Tice H."/>
            <person name="Bruce D."/>
            <person name="Goodwin L."/>
            <person name="Pitluck S."/>
            <person name="Peters L."/>
            <person name="Mikhailova N."/>
            <person name="Held B."/>
            <person name="Kyrpides N."/>
            <person name="Mavromatis K."/>
            <person name="Ivanova N."/>
            <person name="Markowitz V."/>
            <person name="Cheng J.-F."/>
            <person name="Hugenholtz P."/>
            <person name="Woyke T."/>
            <person name="Wu D."/>
            <person name="Gronow S."/>
            <person name="Wellnitz S."/>
            <person name="Brambilla E.-M."/>
            <person name="Klenk H.-P."/>
            <person name="Eisen J.A."/>
        </authorList>
    </citation>
    <scope>NUCLEOTIDE SEQUENCE [LARGE SCALE GENOMIC DNA]</scope>
    <source>
        <strain evidence="3 4">DSM 21528</strain>
    </source>
</reference>
<comment type="similarity">
    <text evidence="1">Belongs to the short-chain fatty acyl-CoA assimilation regulator (ScfR) family.</text>
</comment>
<dbReference type="STRING" id="183.GCA_002009735_03945"/>
<dbReference type="PANTHER" id="PTHR43236:SF2">
    <property type="entry name" value="BLL0069 PROTEIN"/>
    <property type="match status" value="1"/>
</dbReference>
<dbReference type="AlphaFoldDB" id="H2CK08"/>
<dbReference type="PROSITE" id="PS50943">
    <property type="entry name" value="HTH_CROC1"/>
    <property type="match status" value="1"/>
</dbReference>
<dbReference type="CDD" id="cd00093">
    <property type="entry name" value="HTH_XRE"/>
    <property type="match status" value="1"/>
</dbReference>
<organism evidence="3 4">
    <name type="scientific">Leptonema illini DSM 21528</name>
    <dbReference type="NCBI Taxonomy" id="929563"/>
    <lineage>
        <taxon>Bacteria</taxon>
        <taxon>Pseudomonadati</taxon>
        <taxon>Spirochaetota</taxon>
        <taxon>Spirochaetia</taxon>
        <taxon>Leptospirales</taxon>
        <taxon>Leptospiraceae</taxon>
        <taxon>Leptonema</taxon>
    </lineage>
</organism>
<dbReference type="EMBL" id="JH597773">
    <property type="protein sequence ID" value="EHQ06097.1"/>
    <property type="molecule type" value="Genomic_DNA"/>
</dbReference>
<dbReference type="InterPro" id="IPR010359">
    <property type="entry name" value="IrrE_HExxH"/>
</dbReference>
<evidence type="ECO:0000256" key="1">
    <source>
        <dbReference type="ARBA" id="ARBA00007227"/>
    </source>
</evidence>
<gene>
    <name evidence="3" type="ORF">Lepil_1408</name>
</gene>
<evidence type="ECO:0000259" key="2">
    <source>
        <dbReference type="PROSITE" id="PS50943"/>
    </source>
</evidence>
<dbReference type="Proteomes" id="UP000005737">
    <property type="component" value="Unassembled WGS sequence"/>
</dbReference>
<dbReference type="InterPro" id="IPR001387">
    <property type="entry name" value="Cro/C1-type_HTH"/>
</dbReference>
<sequence>MSKKDQVTVVQPAVLKWARESLGLTVHDVAKRLKKQPDLITAWEAGESFPTYSQLEKLAYDIYKRPIAVFFFPEPPAEKIHRKEFRTLPDEDLKKLSADTHLHIRKAHAYQLSLIETFDERNPSDEKIWKQIALSPTKPVPAQARAIREFLGVTLQEQADWRTTDQAMKGWRERIEARGVFVFKESFKQKEISGFCLFHDEFPVIYLNNSTTFSRQIFSLLHELAHLLCHVNGISKEDESYIQRLPAREKKLEQFCNAIAAEVLIPEADFQARISSQKGSFESFPDSFFSQLAGVYSVSREAILRRLLNQSKVSLRFYKQKAEEWSAQMKKGSGGNWFSTHASYLSSTFTREVLRKYDRHIYNDTKAAELLGIHPKNLDGLEAKILSGASR</sequence>
<name>H2CK08_9LEPT</name>
<dbReference type="Gene3D" id="1.10.260.40">
    <property type="entry name" value="lambda repressor-like DNA-binding domains"/>
    <property type="match status" value="1"/>
</dbReference>
<evidence type="ECO:0000313" key="3">
    <source>
        <dbReference type="EMBL" id="EHQ06097.1"/>
    </source>
</evidence>
<dbReference type="InterPro" id="IPR010982">
    <property type="entry name" value="Lambda_DNA-bd_dom_sf"/>
</dbReference>
<proteinExistence type="inferred from homology"/>
<dbReference type="SMART" id="SM00530">
    <property type="entry name" value="HTH_XRE"/>
    <property type="match status" value="1"/>
</dbReference>
<feature type="domain" description="HTH cro/C1-type" evidence="2">
    <location>
        <begin position="15"/>
        <end position="70"/>
    </location>
</feature>
<keyword evidence="4" id="KW-1185">Reference proteome</keyword>
<accession>H2CK08</accession>
<dbReference type="GO" id="GO:0003677">
    <property type="term" value="F:DNA binding"/>
    <property type="evidence" value="ECO:0007669"/>
    <property type="project" value="InterPro"/>
</dbReference>
<protein>
    <recommendedName>
        <fullName evidence="2">HTH cro/C1-type domain-containing protein</fullName>
    </recommendedName>
</protein>
<dbReference type="RefSeq" id="WP_002771306.1">
    <property type="nucleotide sequence ID" value="NZ_JH597773.1"/>
</dbReference>
<dbReference type="HOGENOM" id="CLU_057454_0_1_12"/>
<dbReference type="Pfam" id="PF06114">
    <property type="entry name" value="Peptidase_M78"/>
    <property type="match status" value="1"/>
</dbReference>
<dbReference type="Pfam" id="PF01381">
    <property type="entry name" value="HTH_3"/>
    <property type="match status" value="1"/>
</dbReference>
<dbReference type="PANTHER" id="PTHR43236">
    <property type="entry name" value="ANTITOXIN HIGA1"/>
    <property type="match status" value="1"/>
</dbReference>
<evidence type="ECO:0000313" key="4">
    <source>
        <dbReference type="Proteomes" id="UP000005737"/>
    </source>
</evidence>
<dbReference type="Gene3D" id="1.10.10.2910">
    <property type="match status" value="1"/>
</dbReference>